<dbReference type="Gene3D" id="3.40.190.100">
    <property type="entry name" value="Glycine betaine-binding periplasmic protein, domain 2"/>
    <property type="match status" value="1"/>
</dbReference>
<dbReference type="GO" id="GO:0022857">
    <property type="term" value="F:transmembrane transporter activity"/>
    <property type="evidence" value="ECO:0007669"/>
    <property type="project" value="InterPro"/>
</dbReference>
<keyword evidence="3" id="KW-1185">Reference proteome</keyword>
<dbReference type="EMBL" id="BDCX01000002">
    <property type="protein sequence ID" value="GAT65551.1"/>
    <property type="molecule type" value="Genomic_DNA"/>
</dbReference>
<dbReference type="OrthoDB" id="7805658at2"/>
<dbReference type="CDD" id="cd13643">
    <property type="entry name" value="PBP2_BCP_2"/>
    <property type="match status" value="1"/>
</dbReference>
<dbReference type="GO" id="GO:0043190">
    <property type="term" value="C:ATP-binding cassette (ABC) transporter complex"/>
    <property type="evidence" value="ECO:0007669"/>
    <property type="project" value="InterPro"/>
</dbReference>
<dbReference type="STRING" id="161355.PS9374_01184"/>
<evidence type="ECO:0000259" key="1">
    <source>
        <dbReference type="Pfam" id="PF04069"/>
    </source>
</evidence>
<feature type="domain" description="ABC-type glycine betaine transport system substrate-binding" evidence="1">
    <location>
        <begin position="61"/>
        <end position="327"/>
    </location>
</feature>
<proteinExistence type="predicted"/>
<evidence type="ECO:0000313" key="2">
    <source>
        <dbReference type="EMBL" id="GAT65551.1"/>
    </source>
</evidence>
<protein>
    <submittedName>
        <fullName evidence="2">Glycine/betaine ABC transporter substrate-binding protein</fullName>
    </submittedName>
</protein>
<dbReference type="SUPFAM" id="SSF53850">
    <property type="entry name" value="Periplasmic binding protein-like II"/>
    <property type="match status" value="1"/>
</dbReference>
<name>A0A161LV05_9ACTN</name>
<dbReference type="Proteomes" id="UP000077701">
    <property type="component" value="Unassembled WGS sequence"/>
</dbReference>
<dbReference type="AlphaFoldDB" id="A0A161LV05"/>
<dbReference type="Gene3D" id="3.40.190.10">
    <property type="entry name" value="Periplasmic binding protein-like II"/>
    <property type="match status" value="1"/>
</dbReference>
<reference evidence="2 3" key="1">
    <citation type="journal article" date="2016" name="Genome Announc.">
        <title>Draft Genome Sequence of Planomonospora sphaerica JCM9374, a Rare Actinomycete.</title>
        <authorList>
            <person name="Dohra H."/>
            <person name="Suzuki T."/>
            <person name="Inoue Y."/>
            <person name="Kodani S."/>
        </authorList>
    </citation>
    <scope>NUCLEOTIDE SEQUENCE [LARGE SCALE GENOMIC DNA]</scope>
    <source>
        <strain evidence="2 3">JCM 9374</strain>
    </source>
</reference>
<evidence type="ECO:0000313" key="3">
    <source>
        <dbReference type="Proteomes" id="UP000077701"/>
    </source>
</evidence>
<gene>
    <name evidence="2" type="ORF">PS9374_01184</name>
</gene>
<comment type="caution">
    <text evidence="2">The sequence shown here is derived from an EMBL/GenBank/DDBJ whole genome shotgun (WGS) entry which is preliminary data.</text>
</comment>
<dbReference type="InterPro" id="IPR007210">
    <property type="entry name" value="ABC_Gly_betaine_transp_sub-bd"/>
</dbReference>
<dbReference type="Pfam" id="PF04069">
    <property type="entry name" value="OpuAC"/>
    <property type="match status" value="1"/>
</dbReference>
<organism evidence="2 3">
    <name type="scientific">Planomonospora sphaerica</name>
    <dbReference type="NCBI Taxonomy" id="161355"/>
    <lineage>
        <taxon>Bacteria</taxon>
        <taxon>Bacillati</taxon>
        <taxon>Actinomycetota</taxon>
        <taxon>Actinomycetes</taxon>
        <taxon>Streptosporangiales</taxon>
        <taxon>Streptosporangiaceae</taxon>
        <taxon>Planomonospora</taxon>
    </lineage>
</organism>
<accession>A0A161LV05</accession>
<reference evidence="3" key="2">
    <citation type="submission" date="2016-04" db="EMBL/GenBank/DDBJ databases">
        <title>Planomonospora sphaerica JCM9374 whole genome shotgun sequence.</title>
        <authorList>
            <person name="Suzuki T."/>
            <person name="Dohra H."/>
            <person name="Kodani S."/>
        </authorList>
    </citation>
    <scope>NUCLEOTIDE SEQUENCE [LARGE SCALE GENOMIC DNA]</scope>
    <source>
        <strain evidence="3">JCM 9374</strain>
    </source>
</reference>
<dbReference type="RefSeq" id="WP_084008047.1">
    <property type="nucleotide sequence ID" value="NZ_BDCX01000002.1"/>
</dbReference>
<sequence length="339" mass="38275">MRRGIRRSIRHRIRHGIRRRNAPPGGRRRTAPAAGPAGLAVLLLLTSCSAQQAAPERTGGTVRIAINDWAGYRASAAVLALLLKRELGYEVQEVELTEARSWEAFEQGTVDVIVENWGREAEKKTYIEEKKVAVSAGRNGNKGIIGWYVPQWMAEKYPDITDWRNLNKYAPLFRTAKTGNLGQILDGDPSYVTNDEALVRNLDLDYKVVYSGSEDALIKAARRATTRREPLLMYFYEPQWLFTQVKLVKVNLPPYAIGCDADAEKVACDYPPYLLDKIVSRRFADTGGKAYELVRNFSWTNAHQNAVARDMTEGGMSAEEAARAWVDANRIVWKDWMPR</sequence>